<dbReference type="Proteomes" id="UP000546464">
    <property type="component" value="Unassembled WGS sequence"/>
</dbReference>
<keyword evidence="6" id="KW-1133">Transmembrane helix</keyword>
<feature type="domain" description="Enoyl reductase (ER)" evidence="7">
    <location>
        <begin position="9"/>
        <end position="298"/>
    </location>
</feature>
<dbReference type="Pfam" id="PF08240">
    <property type="entry name" value="ADH_N"/>
    <property type="match status" value="1"/>
</dbReference>
<dbReference type="Gene3D" id="3.40.50.720">
    <property type="entry name" value="NAD(P)-binding Rossmann-like Domain"/>
    <property type="match status" value="1"/>
</dbReference>
<evidence type="ECO:0000256" key="6">
    <source>
        <dbReference type="SAM" id="Phobius"/>
    </source>
</evidence>
<evidence type="ECO:0000313" key="9">
    <source>
        <dbReference type="Proteomes" id="UP000546464"/>
    </source>
</evidence>
<dbReference type="AlphaFoldDB" id="A0A842HIP5"/>
<dbReference type="InterPro" id="IPR036291">
    <property type="entry name" value="NAD(P)-bd_dom_sf"/>
</dbReference>
<evidence type="ECO:0000256" key="5">
    <source>
        <dbReference type="ARBA" id="ARBA00023002"/>
    </source>
</evidence>
<protein>
    <submittedName>
        <fullName evidence="8">Zinc-binding alcohol dehydrogenase</fullName>
    </submittedName>
</protein>
<name>A0A842HIP5_9BACT</name>
<keyword evidence="6" id="KW-0812">Transmembrane</keyword>
<dbReference type="CDD" id="cd08255">
    <property type="entry name" value="2-desacetyl-2-hydroxyethyl_bacteriochlorophyllide_like"/>
    <property type="match status" value="1"/>
</dbReference>
<dbReference type="InterPro" id="IPR020843">
    <property type="entry name" value="ER"/>
</dbReference>
<gene>
    <name evidence="8" type="ORF">H5P28_16460</name>
</gene>
<organism evidence="8 9">
    <name type="scientific">Ruficoccus amylovorans</name>
    <dbReference type="NCBI Taxonomy" id="1804625"/>
    <lineage>
        <taxon>Bacteria</taxon>
        <taxon>Pseudomonadati</taxon>
        <taxon>Verrucomicrobiota</taxon>
        <taxon>Opitutia</taxon>
        <taxon>Puniceicoccales</taxon>
        <taxon>Cerasicoccaceae</taxon>
        <taxon>Ruficoccus</taxon>
    </lineage>
</organism>
<proteinExistence type="inferred from homology"/>
<comment type="cofactor">
    <cofactor evidence="1">
        <name>Zn(2+)</name>
        <dbReference type="ChEBI" id="CHEBI:29105"/>
    </cofactor>
</comment>
<evidence type="ECO:0000313" key="8">
    <source>
        <dbReference type="EMBL" id="MBC2595858.1"/>
    </source>
</evidence>
<accession>A0A842HIP5</accession>
<comment type="caution">
    <text evidence="8">The sequence shown here is derived from an EMBL/GenBank/DDBJ whole genome shotgun (WGS) entry which is preliminary data.</text>
</comment>
<keyword evidence="4" id="KW-0862">Zinc</keyword>
<dbReference type="Gene3D" id="3.90.180.10">
    <property type="entry name" value="Medium-chain alcohol dehydrogenases, catalytic domain"/>
    <property type="match status" value="2"/>
</dbReference>
<keyword evidence="9" id="KW-1185">Reference proteome</keyword>
<dbReference type="PANTHER" id="PTHR43350">
    <property type="entry name" value="NAD-DEPENDENT ALCOHOL DEHYDROGENASE"/>
    <property type="match status" value="1"/>
</dbReference>
<dbReference type="InterPro" id="IPR011032">
    <property type="entry name" value="GroES-like_sf"/>
</dbReference>
<reference evidence="8 9" key="1">
    <citation type="submission" date="2020-07" db="EMBL/GenBank/DDBJ databases">
        <authorList>
            <person name="Feng X."/>
        </authorList>
    </citation>
    <scope>NUCLEOTIDE SEQUENCE [LARGE SCALE GENOMIC DNA]</scope>
    <source>
        <strain evidence="8 9">JCM31066</strain>
    </source>
</reference>
<keyword evidence="3" id="KW-0479">Metal-binding</keyword>
<dbReference type="SUPFAM" id="SSF51735">
    <property type="entry name" value="NAD(P)-binding Rossmann-fold domains"/>
    <property type="match status" value="1"/>
</dbReference>
<evidence type="ECO:0000259" key="7">
    <source>
        <dbReference type="SMART" id="SM00829"/>
    </source>
</evidence>
<comment type="similarity">
    <text evidence="2">Belongs to the zinc-containing alcohol dehydrogenase family.</text>
</comment>
<feature type="transmembrane region" description="Helical" evidence="6">
    <location>
        <begin position="145"/>
        <end position="165"/>
    </location>
</feature>
<evidence type="ECO:0000256" key="4">
    <source>
        <dbReference type="ARBA" id="ARBA00022833"/>
    </source>
</evidence>
<dbReference type="SUPFAM" id="SSF50129">
    <property type="entry name" value="GroES-like"/>
    <property type="match status" value="1"/>
</dbReference>
<keyword evidence="5" id="KW-0560">Oxidoreductase</keyword>
<evidence type="ECO:0000256" key="1">
    <source>
        <dbReference type="ARBA" id="ARBA00001947"/>
    </source>
</evidence>
<dbReference type="InterPro" id="IPR013149">
    <property type="entry name" value="ADH-like_C"/>
</dbReference>
<dbReference type="GO" id="GO:0046872">
    <property type="term" value="F:metal ion binding"/>
    <property type="evidence" value="ECO:0007669"/>
    <property type="project" value="UniProtKB-KW"/>
</dbReference>
<dbReference type="PANTHER" id="PTHR43350:SF19">
    <property type="entry name" value="D-GULOSIDE 3-DEHYDROGENASE"/>
    <property type="match status" value="1"/>
</dbReference>
<dbReference type="SMART" id="SM00829">
    <property type="entry name" value="PKS_ER"/>
    <property type="match status" value="1"/>
</dbReference>
<evidence type="ECO:0000256" key="2">
    <source>
        <dbReference type="ARBA" id="ARBA00008072"/>
    </source>
</evidence>
<dbReference type="Pfam" id="PF00107">
    <property type="entry name" value="ADH_zinc_N"/>
    <property type="match status" value="1"/>
</dbReference>
<dbReference type="InterPro" id="IPR013154">
    <property type="entry name" value="ADH-like_N"/>
</dbReference>
<evidence type="ECO:0000256" key="3">
    <source>
        <dbReference type="ARBA" id="ARBA00022723"/>
    </source>
</evidence>
<keyword evidence="6" id="KW-0472">Membrane</keyword>
<dbReference type="EMBL" id="JACHVB010000054">
    <property type="protein sequence ID" value="MBC2595858.1"/>
    <property type="molecule type" value="Genomic_DNA"/>
</dbReference>
<dbReference type="GO" id="GO:0016491">
    <property type="term" value="F:oxidoreductase activity"/>
    <property type="evidence" value="ECO:0007669"/>
    <property type="project" value="UniProtKB-KW"/>
</dbReference>
<dbReference type="RefSeq" id="WP_185676793.1">
    <property type="nucleotide sequence ID" value="NZ_JACHVB010000054.1"/>
</dbReference>
<sequence>MKQKTITFTSVGKAELLESELTSVPDHQVLVENEVSGISAGTERACLLDMPNLADEPAGSFPKRLGYSGVGRVVEVGAHVHQVKVGDRVLSYKGSTHANYNYLDGNEVLKLEDDSLPSEHAVFGVIGSFSLNGLRKTRLEIGESAVVVGLGILGLLAVSLCRIAGASPVIATDLSPKRRKTALAMEAHQAFDPTASDYIEQVKAATGGGAQAVIEVTGQSIALKQALSFVEPLGRIALLGCTRVSDTAIDFYQQVHRPGVEIIGAHGRARPQLESRPHAWTWQDDIRALWRLMADGRLDMDKVLTEVYSPDEAPAVYKQLAEQPQDFPVGAVFDWRRLK</sequence>